<feature type="coiled-coil region" evidence="5">
    <location>
        <begin position="502"/>
        <end position="543"/>
    </location>
</feature>
<evidence type="ECO:0000256" key="3">
    <source>
        <dbReference type="ARBA" id="ARBA00022833"/>
    </source>
</evidence>
<sequence>PDRVEELRVFFSDLKAAGAKLTIITKGNVGACRFLLQEEGLLGFFEKVFGMLGQFYGESEFDQENKQPSELEGTPDCQLPDMKVNLIQALMSQAGLSTNEAALVEDDAAEIASVKGVCRSVFVSERKGMTAGEMQELRSMVGVQKEAAQAKSTAAPKQMPSAVATAPAEPKVAKEASSSVKHVYFDFDQTISRVHVFKQLAGWEPGVAGQHSLSERGQIHRLKLLNDSTQYQYQPNGHVVPCPAGVKGAASWTAGALGGPDRVEELRVFFSDLKAAGAKLTIITKGNVGACRFLLQEEGLLGFFEKVFGMLGQFYGESEFDQENKQPSELEGTPDCQLPDMKVNLIQALMSQAGLSTNEAALVEDDAAEIASVKGVCRSVFVSERKGMTAGEMQELRSMVGVQKEAAQAKSTAAPKQMPSAVATAPAEPKGSATRAQKDPATSHEQAEASDTLQARLTQVLASEAATQTKLQEAQAFEATLTTELEESKAAVAIASAQAAGKEALQKELETAKSAANSLEASKTALEKALEEQKNTSASLEDQLYQQRQLLDEQAEASDTLQARLTQVLASEAATQTKLQEAQAFEATLTTELEESKAAVAIASAQAAGKEALQKELETAKSAANSLEASKTALEKALEEQKNTSASLEDQLYQQRQLLDEQAEASDTLQARLTQVLASEAATQTKLQEAQAFEATLTTELEESKAAVAIASAQAAGKEVLQKELETAKSAANSLEASKTALEKALEEQKNTSASLEDQLYQQRQLLDEQTEASDTLQARLTQVLASEAATQTKLQEAQTLEDALTQRLSNSQAAEAVFEELNGDMISKLHMADQRMVALAEELTTSKETLRSYKDFKMAMEAGLVDFKERMHRIIEVGQAGHATEFAPGHQDTNQWQEVKQALATFEQRLSNKDVNVKDESKESASLAKRVPGDAMLWGAESESLAQKCRQLACSQRNERARGSPSSPSSPGRFRIVTGPGRGGRIASGFARKVKRGRRPSRDEDNQNIEATEARPPQVDVVKRARQMAKKLALNLEAKCLEEARTGKRAAEWSSGDIHGLGREAGEALLSEVAHEVQKMEFAEVEWWRGPVIGWTPEAGATSLDPDETRPIPWKQFGSWGLALKLRVSWEASKRPPREPKGLQTHLQTPRSPSQTRQSDSDRFDSERSDFSVSPRPIRSVSHSRPSACIICHDNSNRQAKLLPCGHCFCRHCARRSRGRPCVQCGTICADVSNMADMECPDRSKSDNEVLDGIEWETYGDSAPPSHAWGMGGKYSLRPFAQRAPRSQSARAQRGIWQNKQS</sequence>
<dbReference type="InterPro" id="IPR036412">
    <property type="entry name" value="HAD-like_sf"/>
</dbReference>
<feature type="region of interest" description="Disordered" evidence="6">
    <location>
        <begin position="1281"/>
        <end position="1303"/>
    </location>
</feature>
<keyword evidence="10" id="KW-1185">Reference proteome</keyword>
<dbReference type="InterPro" id="IPR017907">
    <property type="entry name" value="Znf_RING_CS"/>
</dbReference>
<gene>
    <name evidence="8" type="ORF">C1SCF055_LOCUS3492</name>
</gene>
<dbReference type="Gene3D" id="3.30.40.10">
    <property type="entry name" value="Zinc/RING finger domain, C3HC4 (zinc finger)"/>
    <property type="match status" value="1"/>
</dbReference>
<feature type="compositionally biased region" description="Polar residues" evidence="6">
    <location>
        <begin position="1146"/>
        <end position="1159"/>
    </location>
</feature>
<feature type="domain" description="RING-type" evidence="7">
    <location>
        <begin position="1190"/>
        <end position="1226"/>
    </location>
</feature>
<feature type="compositionally biased region" description="Low complexity" evidence="6">
    <location>
        <begin position="1282"/>
        <end position="1295"/>
    </location>
</feature>
<evidence type="ECO:0000313" key="9">
    <source>
        <dbReference type="EMBL" id="CAL4762444.1"/>
    </source>
</evidence>
<feature type="compositionally biased region" description="Basic and acidic residues" evidence="6">
    <location>
        <begin position="436"/>
        <end position="447"/>
    </location>
</feature>
<dbReference type="PANTHER" id="PTHR18947">
    <property type="entry name" value="HOOK PROTEINS"/>
    <property type="match status" value="1"/>
</dbReference>
<dbReference type="GO" id="GO:0051959">
    <property type="term" value="F:dynein light intermediate chain binding"/>
    <property type="evidence" value="ECO:0007669"/>
    <property type="project" value="TreeGrafter"/>
</dbReference>
<keyword evidence="2 4" id="KW-0863">Zinc-finger</keyword>
<dbReference type="EMBL" id="CAMXCT010000182">
    <property type="protein sequence ID" value="CAI3975132.1"/>
    <property type="molecule type" value="Genomic_DNA"/>
</dbReference>
<keyword evidence="5" id="KW-0175">Coiled coil</keyword>
<organism evidence="8">
    <name type="scientific">Cladocopium goreaui</name>
    <dbReference type="NCBI Taxonomy" id="2562237"/>
    <lineage>
        <taxon>Eukaryota</taxon>
        <taxon>Sar</taxon>
        <taxon>Alveolata</taxon>
        <taxon>Dinophyceae</taxon>
        <taxon>Suessiales</taxon>
        <taxon>Symbiodiniaceae</taxon>
        <taxon>Cladocopium</taxon>
    </lineage>
</organism>
<dbReference type="EMBL" id="CAMXCT020000182">
    <property type="protein sequence ID" value="CAL1128507.1"/>
    <property type="molecule type" value="Genomic_DNA"/>
</dbReference>
<evidence type="ECO:0000256" key="6">
    <source>
        <dbReference type="SAM" id="MobiDB-lite"/>
    </source>
</evidence>
<dbReference type="GO" id="GO:0005737">
    <property type="term" value="C:cytoplasm"/>
    <property type="evidence" value="ECO:0007669"/>
    <property type="project" value="TreeGrafter"/>
</dbReference>
<evidence type="ECO:0000313" key="8">
    <source>
        <dbReference type="EMBL" id="CAI3975132.1"/>
    </source>
</evidence>
<dbReference type="GO" id="GO:0031122">
    <property type="term" value="P:cytoplasmic microtubule organization"/>
    <property type="evidence" value="ECO:0007669"/>
    <property type="project" value="TreeGrafter"/>
</dbReference>
<feature type="compositionally biased region" description="Basic and acidic residues" evidence="6">
    <location>
        <begin position="1160"/>
        <end position="1171"/>
    </location>
</feature>
<protein>
    <recommendedName>
        <fullName evidence="7">RING-type domain-containing protein</fullName>
    </recommendedName>
</protein>
<dbReference type="Gene3D" id="3.40.50.1000">
    <property type="entry name" value="HAD superfamily/HAD-like"/>
    <property type="match status" value="2"/>
</dbReference>
<dbReference type="OrthoDB" id="448509at2759"/>
<comment type="caution">
    <text evidence="8">The sequence shown here is derived from an EMBL/GenBank/DDBJ whole genome shotgun (WGS) entry which is preliminary data.</text>
</comment>
<feature type="region of interest" description="Disordered" evidence="6">
    <location>
        <begin position="957"/>
        <end position="1018"/>
    </location>
</feature>
<evidence type="ECO:0000256" key="4">
    <source>
        <dbReference type="PROSITE-ProRule" id="PRU00175"/>
    </source>
</evidence>
<dbReference type="GO" id="GO:0008017">
    <property type="term" value="F:microtubule binding"/>
    <property type="evidence" value="ECO:0007669"/>
    <property type="project" value="TreeGrafter"/>
</dbReference>
<dbReference type="CDD" id="cd16449">
    <property type="entry name" value="RING-HC"/>
    <property type="match status" value="1"/>
</dbReference>
<dbReference type="PANTHER" id="PTHR18947:SF28">
    <property type="entry name" value="GIRDIN, ISOFORM A"/>
    <property type="match status" value="1"/>
</dbReference>
<dbReference type="InterPro" id="IPR013083">
    <property type="entry name" value="Znf_RING/FYVE/PHD"/>
</dbReference>
<dbReference type="GO" id="GO:0005815">
    <property type="term" value="C:microtubule organizing center"/>
    <property type="evidence" value="ECO:0007669"/>
    <property type="project" value="TreeGrafter"/>
</dbReference>
<accession>A0A9P1BKQ9</accession>
<reference evidence="9 10" key="2">
    <citation type="submission" date="2024-05" db="EMBL/GenBank/DDBJ databases">
        <authorList>
            <person name="Chen Y."/>
            <person name="Shah S."/>
            <person name="Dougan E. K."/>
            <person name="Thang M."/>
            <person name="Chan C."/>
        </authorList>
    </citation>
    <scope>NUCLEOTIDE SEQUENCE [LARGE SCALE GENOMIC DNA]</scope>
</reference>
<dbReference type="EMBL" id="CAMXCT030000182">
    <property type="protein sequence ID" value="CAL4762444.1"/>
    <property type="molecule type" value="Genomic_DNA"/>
</dbReference>
<reference evidence="8" key="1">
    <citation type="submission" date="2022-10" db="EMBL/GenBank/DDBJ databases">
        <authorList>
            <person name="Chen Y."/>
            <person name="Dougan E. K."/>
            <person name="Chan C."/>
            <person name="Rhodes N."/>
            <person name="Thang M."/>
        </authorList>
    </citation>
    <scope>NUCLEOTIDE SEQUENCE</scope>
</reference>
<dbReference type="InterPro" id="IPR023214">
    <property type="entry name" value="HAD_sf"/>
</dbReference>
<keyword evidence="3" id="KW-0862">Zinc</keyword>
<dbReference type="Proteomes" id="UP001152797">
    <property type="component" value="Unassembled WGS sequence"/>
</dbReference>
<feature type="region of interest" description="Disordered" evidence="6">
    <location>
        <begin position="1134"/>
        <end position="1182"/>
    </location>
</feature>
<proteinExistence type="predicted"/>
<dbReference type="SUPFAM" id="SSF56784">
    <property type="entry name" value="HAD-like"/>
    <property type="match status" value="1"/>
</dbReference>
<dbReference type="PROSITE" id="PS00518">
    <property type="entry name" value="ZF_RING_1"/>
    <property type="match status" value="1"/>
</dbReference>
<evidence type="ECO:0000259" key="7">
    <source>
        <dbReference type="PROSITE" id="PS50089"/>
    </source>
</evidence>
<feature type="non-terminal residue" evidence="8">
    <location>
        <position position="1303"/>
    </location>
</feature>
<feature type="coiled-coil region" evidence="5">
    <location>
        <begin position="718"/>
        <end position="759"/>
    </location>
</feature>
<feature type="coiled-coil region" evidence="5">
    <location>
        <begin position="610"/>
        <end position="651"/>
    </location>
</feature>
<dbReference type="SMART" id="SM00184">
    <property type="entry name" value="RING"/>
    <property type="match status" value="1"/>
</dbReference>
<dbReference type="GO" id="GO:0008270">
    <property type="term" value="F:zinc ion binding"/>
    <property type="evidence" value="ECO:0007669"/>
    <property type="project" value="UniProtKB-KW"/>
</dbReference>
<name>A0A9P1BKQ9_9DINO</name>
<dbReference type="GO" id="GO:0030705">
    <property type="term" value="P:cytoskeleton-dependent intracellular transport"/>
    <property type="evidence" value="ECO:0007669"/>
    <property type="project" value="TreeGrafter"/>
</dbReference>
<feature type="region of interest" description="Disordered" evidence="6">
    <location>
        <begin position="407"/>
        <end position="450"/>
    </location>
</feature>
<dbReference type="SUPFAM" id="SSF57850">
    <property type="entry name" value="RING/U-box"/>
    <property type="match status" value="1"/>
</dbReference>
<keyword evidence="1" id="KW-0479">Metal-binding</keyword>
<evidence type="ECO:0000256" key="1">
    <source>
        <dbReference type="ARBA" id="ARBA00022723"/>
    </source>
</evidence>
<evidence type="ECO:0000256" key="2">
    <source>
        <dbReference type="ARBA" id="ARBA00022771"/>
    </source>
</evidence>
<dbReference type="InterPro" id="IPR001841">
    <property type="entry name" value="Znf_RING"/>
</dbReference>
<dbReference type="PROSITE" id="PS50089">
    <property type="entry name" value="ZF_RING_2"/>
    <property type="match status" value="1"/>
</dbReference>
<evidence type="ECO:0000313" key="10">
    <source>
        <dbReference type="Proteomes" id="UP001152797"/>
    </source>
</evidence>
<evidence type="ECO:0000256" key="5">
    <source>
        <dbReference type="SAM" id="Coils"/>
    </source>
</evidence>